<dbReference type="GO" id="GO:0008932">
    <property type="term" value="F:lytic endotransglycosylase activity"/>
    <property type="evidence" value="ECO:0007669"/>
    <property type="project" value="TreeGrafter"/>
</dbReference>
<dbReference type="InterPro" id="IPR036779">
    <property type="entry name" value="LysM_dom_sf"/>
</dbReference>
<dbReference type="PANTHER" id="PTHR33734:SF22">
    <property type="entry name" value="MEMBRANE-BOUND LYTIC MUREIN TRANSGLYCOSYLASE D"/>
    <property type="match status" value="1"/>
</dbReference>
<proteinExistence type="predicted"/>
<dbReference type="PANTHER" id="PTHR33734">
    <property type="entry name" value="LYSM DOMAIN-CONTAINING GPI-ANCHORED PROTEIN 2"/>
    <property type="match status" value="1"/>
</dbReference>
<feature type="region of interest" description="Disordered" evidence="1">
    <location>
        <begin position="115"/>
        <end position="138"/>
    </location>
</feature>
<gene>
    <name evidence="3" type="ORF">CF392_11980</name>
</gene>
<dbReference type="EMBL" id="NMPM01000071">
    <property type="protein sequence ID" value="PAV25248.1"/>
    <property type="molecule type" value="Genomic_DNA"/>
</dbReference>
<comment type="caution">
    <text evidence="3">The sequence shown here is derived from an EMBL/GenBank/DDBJ whole genome shotgun (WGS) entry which is preliminary data.</text>
</comment>
<keyword evidence="4" id="KW-1185">Reference proteome</keyword>
<organism evidence="3 4">
    <name type="scientific">Tamilnaduibacter salinus</name>
    <dbReference type="NCBI Taxonomy" id="1484056"/>
    <lineage>
        <taxon>Bacteria</taxon>
        <taxon>Pseudomonadati</taxon>
        <taxon>Pseudomonadota</taxon>
        <taxon>Gammaproteobacteria</taxon>
        <taxon>Pseudomonadales</taxon>
        <taxon>Marinobacteraceae</taxon>
        <taxon>Tamilnaduibacter</taxon>
    </lineage>
</organism>
<feature type="domain" description="LysM" evidence="2">
    <location>
        <begin position="3"/>
        <end position="48"/>
    </location>
</feature>
<dbReference type="AlphaFoldDB" id="A0A2A2I1F1"/>
<accession>A0A2A2I1F1</accession>
<dbReference type="Proteomes" id="UP000218332">
    <property type="component" value="Unassembled WGS sequence"/>
</dbReference>
<dbReference type="Gene3D" id="3.10.350.10">
    <property type="entry name" value="LysM domain"/>
    <property type="match status" value="1"/>
</dbReference>
<feature type="region of interest" description="Disordered" evidence="1">
    <location>
        <begin position="43"/>
        <end position="66"/>
    </location>
</feature>
<evidence type="ECO:0000313" key="4">
    <source>
        <dbReference type="Proteomes" id="UP000218332"/>
    </source>
</evidence>
<evidence type="ECO:0000313" key="3">
    <source>
        <dbReference type="EMBL" id="PAV25248.1"/>
    </source>
</evidence>
<evidence type="ECO:0000259" key="2">
    <source>
        <dbReference type="PROSITE" id="PS51782"/>
    </source>
</evidence>
<dbReference type="Pfam" id="PF01476">
    <property type="entry name" value="LysM"/>
    <property type="match status" value="1"/>
</dbReference>
<dbReference type="CDD" id="cd00118">
    <property type="entry name" value="LysM"/>
    <property type="match status" value="1"/>
</dbReference>
<reference evidence="3 4" key="1">
    <citation type="submission" date="2017-07" db="EMBL/GenBank/DDBJ databases">
        <title>Tamlnaduibacter salinus (Mi-7) genome sequencing.</title>
        <authorList>
            <person name="Verma A."/>
            <person name="Krishnamurthi S."/>
        </authorList>
    </citation>
    <scope>NUCLEOTIDE SEQUENCE [LARGE SCALE GENOMIC DNA]</scope>
    <source>
        <strain evidence="3 4">Mi-7</strain>
    </source>
</reference>
<dbReference type="SUPFAM" id="SSF54106">
    <property type="entry name" value="LysM domain"/>
    <property type="match status" value="1"/>
</dbReference>
<evidence type="ECO:0000256" key="1">
    <source>
        <dbReference type="SAM" id="MobiDB-lite"/>
    </source>
</evidence>
<dbReference type="SMART" id="SM00257">
    <property type="entry name" value="LysM"/>
    <property type="match status" value="1"/>
</dbReference>
<dbReference type="InterPro" id="IPR018392">
    <property type="entry name" value="LysM"/>
</dbReference>
<feature type="compositionally biased region" description="Polar residues" evidence="1">
    <location>
        <begin position="47"/>
        <end position="63"/>
    </location>
</feature>
<dbReference type="PROSITE" id="PS51782">
    <property type="entry name" value="LYSM"/>
    <property type="match status" value="1"/>
</dbReference>
<sequence>MTAAYTVKAGDTLSGIASKHDSTVSRLMDLNPAIEDPDRIYAGQDLTLPSTAENDFSSTSPDSVQDEAPCADEFVEIVHVTGTESLYFLTQEDLEAVVEEERRVGRAIEALYQTLDTEEEAGSGGSDELPSESEGAVTSAIQEKKQATVAELQDLDVIGTAIQTTPNLTEIKRLKGNKHYTYVRSDKIANHWRRYDMTAKDRDRSAGWLSRDGIDTDKLREAVEMDFGIRFQNSFWKMDPESNFGQSMNRFHEEVSWSYWGDDEQRQNRRDETGFDASAEAQFMRFASGASALANFDPSEGKVHLQARVDAQYSLAQGKATVEQAYPANNESEIRIYYRIGGWDGERAYETLGHFQARLTITASGYAGASAMLAANVKVDCSEGVPSLKGITADRSDNQGVDAEGGVFAGVRAGCEVLGALYWTDTLSQQSDWKALCQVGPKVEGAAGVGAESYLKIRFNEQTGKFLLSAHAGIVLGVGASGSFLLAINVGEIIEMVHFIYNTLLEVDFRYVELFDAETLAFEWYSRLSLYALSKGVRLVEAATDFVNSGNLLSISELVKSFFDGKRREDESLTLASHVLSDLDNTTDSVFLHSPPEVKGPILDKIMYDWWLSPDFNGEEEKKVRAVREIMRSFQGWRDFTETMVRMNPKGEARRTSYDENLDRLFDFVDAEESTRRLFLRDLKDKVAIANRPVQLDPHRVCRTCGIA</sequence>
<protein>
    <submittedName>
        <fullName evidence="3">Peptidoglycan-binding protein LysM</fullName>
    </submittedName>
</protein>
<name>A0A2A2I1F1_9GAMM</name>